<feature type="domain" description="ABC transmembrane type-1" evidence="8">
    <location>
        <begin position="87"/>
        <end position="276"/>
    </location>
</feature>
<keyword evidence="10" id="KW-1185">Reference proteome</keyword>
<dbReference type="EMBL" id="JAWSTH010000001">
    <property type="protein sequence ID" value="MDW5592918.1"/>
    <property type="molecule type" value="Genomic_DNA"/>
</dbReference>
<evidence type="ECO:0000256" key="2">
    <source>
        <dbReference type="ARBA" id="ARBA00022448"/>
    </source>
</evidence>
<evidence type="ECO:0000256" key="1">
    <source>
        <dbReference type="ARBA" id="ARBA00004651"/>
    </source>
</evidence>
<evidence type="ECO:0000256" key="7">
    <source>
        <dbReference type="RuleBase" id="RU363032"/>
    </source>
</evidence>
<dbReference type="PROSITE" id="PS50928">
    <property type="entry name" value="ABC_TM1"/>
    <property type="match status" value="1"/>
</dbReference>
<comment type="caution">
    <text evidence="9">The sequence shown here is derived from an EMBL/GenBank/DDBJ whole genome shotgun (WGS) entry which is preliminary data.</text>
</comment>
<accession>A0ABU4HHY6</accession>
<evidence type="ECO:0000256" key="4">
    <source>
        <dbReference type="ARBA" id="ARBA00022692"/>
    </source>
</evidence>
<dbReference type="PANTHER" id="PTHR43386:SF1">
    <property type="entry name" value="D,D-DIPEPTIDE TRANSPORT SYSTEM PERMEASE PROTEIN DDPC-RELATED"/>
    <property type="match status" value="1"/>
</dbReference>
<dbReference type="Gene3D" id="1.10.3720.10">
    <property type="entry name" value="MetI-like"/>
    <property type="match status" value="1"/>
</dbReference>
<keyword evidence="5 7" id="KW-1133">Transmembrane helix</keyword>
<feature type="transmembrane region" description="Helical" evidence="7">
    <location>
        <begin position="89"/>
        <end position="115"/>
    </location>
</feature>
<dbReference type="PANTHER" id="PTHR43386">
    <property type="entry name" value="OLIGOPEPTIDE TRANSPORT SYSTEM PERMEASE PROTEIN APPC"/>
    <property type="match status" value="1"/>
</dbReference>
<reference evidence="10" key="1">
    <citation type="submission" date="2023-07" db="EMBL/GenBank/DDBJ databases">
        <title>Conexibacter stalactiti sp. nov., isolated from stalactites in a lava cave and emended description of the genus Conexibacter.</title>
        <authorList>
            <person name="Lee S.D."/>
        </authorList>
    </citation>
    <scope>NUCLEOTIDE SEQUENCE [LARGE SCALE GENOMIC DNA]</scope>
    <source>
        <strain evidence="10">KCTC 39840</strain>
    </source>
</reference>
<keyword evidence="6 7" id="KW-0472">Membrane</keyword>
<evidence type="ECO:0000256" key="5">
    <source>
        <dbReference type="ARBA" id="ARBA00022989"/>
    </source>
</evidence>
<dbReference type="CDD" id="cd06261">
    <property type="entry name" value="TM_PBP2"/>
    <property type="match status" value="1"/>
</dbReference>
<organism evidence="9 10">
    <name type="scientific">Conexibacter stalactiti</name>
    <dbReference type="NCBI Taxonomy" id="1940611"/>
    <lineage>
        <taxon>Bacteria</taxon>
        <taxon>Bacillati</taxon>
        <taxon>Actinomycetota</taxon>
        <taxon>Thermoleophilia</taxon>
        <taxon>Solirubrobacterales</taxon>
        <taxon>Conexibacteraceae</taxon>
        <taxon>Conexibacter</taxon>
    </lineage>
</organism>
<dbReference type="InterPro" id="IPR050366">
    <property type="entry name" value="BP-dependent_transpt_permease"/>
</dbReference>
<dbReference type="SUPFAM" id="SSF161098">
    <property type="entry name" value="MetI-like"/>
    <property type="match status" value="1"/>
</dbReference>
<dbReference type="RefSeq" id="WP_318595175.1">
    <property type="nucleotide sequence ID" value="NZ_JAWSTH010000001.1"/>
</dbReference>
<gene>
    <name evidence="9" type="ORF">R7226_01115</name>
</gene>
<evidence type="ECO:0000313" key="9">
    <source>
        <dbReference type="EMBL" id="MDW5592918.1"/>
    </source>
</evidence>
<dbReference type="Proteomes" id="UP001284601">
    <property type="component" value="Unassembled WGS sequence"/>
</dbReference>
<dbReference type="InterPro" id="IPR035906">
    <property type="entry name" value="MetI-like_sf"/>
</dbReference>
<comment type="similarity">
    <text evidence="7">Belongs to the binding-protein-dependent transport system permease family.</text>
</comment>
<evidence type="ECO:0000256" key="3">
    <source>
        <dbReference type="ARBA" id="ARBA00022475"/>
    </source>
</evidence>
<proteinExistence type="inferred from homology"/>
<name>A0ABU4HHY6_9ACTN</name>
<comment type="subcellular location">
    <subcellularLocation>
        <location evidence="1 7">Cell membrane</location>
        <topology evidence="1 7">Multi-pass membrane protein</topology>
    </subcellularLocation>
</comment>
<keyword evidence="4 7" id="KW-0812">Transmembrane</keyword>
<evidence type="ECO:0000313" key="10">
    <source>
        <dbReference type="Proteomes" id="UP001284601"/>
    </source>
</evidence>
<feature type="transmembrane region" description="Helical" evidence="7">
    <location>
        <begin position="258"/>
        <end position="276"/>
    </location>
</feature>
<evidence type="ECO:0000259" key="8">
    <source>
        <dbReference type="PROSITE" id="PS50928"/>
    </source>
</evidence>
<feature type="transmembrane region" description="Helical" evidence="7">
    <location>
        <begin position="136"/>
        <end position="161"/>
    </location>
</feature>
<keyword evidence="3" id="KW-1003">Cell membrane</keyword>
<sequence>MASPATLSLAGRFGGRRRRVPRHGSGTTIAAIAVLAGIVLLCAIGPLFADDPGVLDNANRFAGPSAANWFGTDQLGRDLFARMVVGGRISLGIAAGATVVSMLLGALWGFTAALARGFFDELLMRLADVTMAIPQLLFALVFVAAFGATTAGLALIIGVLLTPVTARMIRSAVLTELQSDYTQAAVAYGASRWRLVLREILPNVSAPLGVQASINAANAIILEAALSFVGLGVQPPDASWGTLLQQGYQKIYQSTSGVIIPALAIFLTIWMLNLLADQLGGTDDVRGRTG</sequence>
<dbReference type="InterPro" id="IPR000515">
    <property type="entry name" value="MetI-like"/>
</dbReference>
<evidence type="ECO:0000256" key="6">
    <source>
        <dbReference type="ARBA" id="ARBA00023136"/>
    </source>
</evidence>
<protein>
    <submittedName>
        <fullName evidence="9">ABC transporter permease</fullName>
    </submittedName>
</protein>
<feature type="transmembrane region" description="Helical" evidence="7">
    <location>
        <begin position="26"/>
        <end position="49"/>
    </location>
</feature>
<reference evidence="9 10" key="2">
    <citation type="submission" date="2023-10" db="EMBL/GenBank/DDBJ databases">
        <authorList>
            <person name="Han X.F."/>
        </authorList>
    </citation>
    <scope>NUCLEOTIDE SEQUENCE [LARGE SCALE GENOMIC DNA]</scope>
    <source>
        <strain evidence="9 10">KCTC 39840</strain>
    </source>
</reference>
<dbReference type="Pfam" id="PF00528">
    <property type="entry name" value="BPD_transp_1"/>
    <property type="match status" value="1"/>
</dbReference>
<keyword evidence="2 7" id="KW-0813">Transport</keyword>